<feature type="domain" description="Protein kinase" evidence="3">
    <location>
        <begin position="136"/>
        <end position="505"/>
    </location>
</feature>
<keyword evidence="2" id="KW-0472">Membrane</keyword>
<evidence type="ECO:0000313" key="4">
    <source>
        <dbReference type="EMBL" id="PSR27277.1"/>
    </source>
</evidence>
<reference evidence="4 5" key="1">
    <citation type="journal article" date="2014" name="BMC Genomics">
        <title>Comparison of environmental and isolate Sulfobacillus genomes reveals diverse carbon, sulfur, nitrogen, and hydrogen metabolisms.</title>
        <authorList>
            <person name="Justice N.B."/>
            <person name="Norman A."/>
            <person name="Brown C.T."/>
            <person name="Singh A."/>
            <person name="Thomas B.C."/>
            <person name="Banfield J.F."/>
        </authorList>
    </citation>
    <scope>NUCLEOTIDE SEQUENCE [LARGE SCALE GENOMIC DNA]</scope>
    <source>
        <strain evidence="4">AMDSBA5</strain>
    </source>
</reference>
<dbReference type="InterPro" id="IPR000719">
    <property type="entry name" value="Prot_kinase_dom"/>
</dbReference>
<evidence type="ECO:0000256" key="2">
    <source>
        <dbReference type="SAM" id="Phobius"/>
    </source>
</evidence>
<keyword evidence="2" id="KW-1133">Transmembrane helix</keyword>
<protein>
    <submittedName>
        <fullName evidence="4">ABC transporter</fullName>
    </submittedName>
</protein>
<evidence type="ECO:0000256" key="1">
    <source>
        <dbReference type="ARBA" id="ARBA00009670"/>
    </source>
</evidence>
<dbReference type="SUPFAM" id="SSF56112">
    <property type="entry name" value="Protein kinase-like (PK-like)"/>
    <property type="match status" value="1"/>
</dbReference>
<dbReference type="PROSITE" id="PS50011">
    <property type="entry name" value="PROTEIN_KINASE_DOM"/>
    <property type="match status" value="1"/>
</dbReference>
<name>A0A2T2WYF1_SULTH</name>
<dbReference type="InterPro" id="IPR050154">
    <property type="entry name" value="UbiB_kinase"/>
</dbReference>
<sequence>MPSMTHEKEGALPAAQLSWTRVVHRIYRVVTLFVGIILRIGWAAFWHRNRPDSPEKDAFFEQLYTRQAIKFRQTAEQLGGLVIKVGQFLSSRVDLLPKPFIDQLQALQDNVKSAPWSQVRPILEQELGPLHESFLIFDEKPLAAASLGQVYRAALHDGTEVAVKVQRPYIESTVQADLKALSIVVNLATRFTRFGQAFDLFTVLREFRRVVTEELNYQQELANTELIRQDVRHLGYVIVPKTYPEYSTSRVLTMAFQDGIKINQLEELKQHHINPTVVAEEAIHLYLHMVMESGIFHADPHPGNILVTKDAKLILLDYGMIGIIDQASRKQIRRLFVAVSKRNATELQASMEALGMVRPDADRAQLRRQIQYLLDRYYAETLDELKSLDLVALLRDFENLLRTQPIQVPGQFAFLGRAIAILVGLATGLDPDINLVELFAPYAKRFVTEDRGGTWGYAKHVVMDMTKTLVDLPELSHRILKQVENGELEAKVEWKQGTSQLHSLYRGIRGLIQSIYVVGFSLIATLLLVHHHDVLSGGFYLLAFFAFLYGTLFHGRHLP</sequence>
<dbReference type="Proteomes" id="UP000242705">
    <property type="component" value="Unassembled WGS sequence"/>
</dbReference>
<evidence type="ECO:0000259" key="3">
    <source>
        <dbReference type="PROSITE" id="PS50011"/>
    </source>
</evidence>
<dbReference type="Pfam" id="PF03109">
    <property type="entry name" value="ABC1"/>
    <property type="match status" value="1"/>
</dbReference>
<keyword evidence="2" id="KW-0812">Transmembrane</keyword>
<comment type="caution">
    <text evidence="4">The sequence shown here is derived from an EMBL/GenBank/DDBJ whole genome shotgun (WGS) entry which is preliminary data.</text>
</comment>
<dbReference type="EMBL" id="PXYX01000014">
    <property type="protein sequence ID" value="PSR27277.1"/>
    <property type="molecule type" value="Genomic_DNA"/>
</dbReference>
<dbReference type="GO" id="GO:0004672">
    <property type="term" value="F:protein kinase activity"/>
    <property type="evidence" value="ECO:0007669"/>
    <property type="project" value="InterPro"/>
</dbReference>
<dbReference type="PANTHER" id="PTHR10566">
    <property type="entry name" value="CHAPERONE-ACTIVITY OF BC1 COMPLEX CABC1 -RELATED"/>
    <property type="match status" value="1"/>
</dbReference>
<feature type="transmembrane region" description="Helical" evidence="2">
    <location>
        <begin position="26"/>
        <end position="46"/>
    </location>
</feature>
<evidence type="ECO:0000313" key="5">
    <source>
        <dbReference type="Proteomes" id="UP000242705"/>
    </source>
</evidence>
<accession>A0A2T2WYF1</accession>
<dbReference type="GO" id="GO:0005524">
    <property type="term" value="F:ATP binding"/>
    <property type="evidence" value="ECO:0007669"/>
    <property type="project" value="InterPro"/>
</dbReference>
<dbReference type="CDD" id="cd05121">
    <property type="entry name" value="ABC1_ADCK3-like"/>
    <property type="match status" value="1"/>
</dbReference>
<feature type="transmembrane region" description="Helical" evidence="2">
    <location>
        <begin position="510"/>
        <end position="529"/>
    </location>
</feature>
<organism evidence="4 5">
    <name type="scientific">Sulfobacillus thermosulfidooxidans</name>
    <dbReference type="NCBI Taxonomy" id="28034"/>
    <lineage>
        <taxon>Bacteria</taxon>
        <taxon>Bacillati</taxon>
        <taxon>Bacillota</taxon>
        <taxon>Clostridia</taxon>
        <taxon>Eubacteriales</taxon>
        <taxon>Clostridiales Family XVII. Incertae Sedis</taxon>
        <taxon>Sulfobacillus</taxon>
    </lineage>
</organism>
<comment type="similarity">
    <text evidence="1">Belongs to the protein kinase superfamily. ADCK protein kinase family.</text>
</comment>
<dbReference type="InterPro" id="IPR011009">
    <property type="entry name" value="Kinase-like_dom_sf"/>
</dbReference>
<gene>
    <name evidence="4" type="ORF">C7B47_08695</name>
</gene>
<proteinExistence type="inferred from homology"/>
<dbReference type="Gene3D" id="1.10.510.10">
    <property type="entry name" value="Transferase(Phosphotransferase) domain 1"/>
    <property type="match status" value="1"/>
</dbReference>
<feature type="transmembrane region" description="Helical" evidence="2">
    <location>
        <begin position="535"/>
        <end position="553"/>
    </location>
</feature>
<dbReference type="PANTHER" id="PTHR10566:SF113">
    <property type="entry name" value="PROTEIN ACTIVITY OF BC1 COMPLEX KINASE 7, CHLOROPLASTIC"/>
    <property type="match status" value="1"/>
</dbReference>
<dbReference type="InterPro" id="IPR004147">
    <property type="entry name" value="ABC1_dom"/>
</dbReference>
<dbReference type="AlphaFoldDB" id="A0A2T2WYF1"/>